<gene>
    <name evidence="2" type="ORF">FA13DRAFT_1786048</name>
</gene>
<proteinExistence type="predicted"/>
<protein>
    <submittedName>
        <fullName evidence="2">Uncharacterized protein</fullName>
    </submittedName>
</protein>
<dbReference type="OrthoDB" id="5599613at2759"/>
<evidence type="ECO:0000313" key="3">
    <source>
        <dbReference type="Proteomes" id="UP000298030"/>
    </source>
</evidence>
<keyword evidence="3" id="KW-1185">Reference proteome</keyword>
<feature type="compositionally biased region" description="Polar residues" evidence="1">
    <location>
        <begin position="42"/>
        <end position="75"/>
    </location>
</feature>
<sequence length="801" mass="86783">MKRPLSPDVARSSSSATRSAENKPSLAKRDTPRKKARLSSPGDVSQLSTPSVIPSSQSDESELSRLSTPVTSASQVLVKETVKQWRKQALPPTPEPGDNSEPMDVDEERTLWSPSRPNTPGDAQEATSASGHILTPPYTDKSSDADDMPAVPPTPVALDSDTKTAQLIARIKAQAAADAAARSSPELDPNVIPELSDSDDDDLLAQPLFTVLAKSTTNASASASTSDRAPTPTATLDASTHFSRCIFHGVASVSSLAARARPNPIAALLKDKQKEERGGGGSAALFAAELSLKGKGLMLEEMSLEDDDLDYDNLKNCERAPSSFSFNTDYSDDVFLGDEDRKKLFGLDQEEDGEQINSILKDDQEARIEEAKKADRLREGVPLWTVEVGTMEVDDHSFVPIFASAGNSPTLQMLSQAVQTRDFARATTILKSGAFVSLASVDHPEVMSDLCILATSRSLYDASISDAAYNAALKLLSPSSSKPHSCKFSPSFIIRALLELGASPSYLESLGLRPVGEVHAVEVDSMTREAILYRAVTLVSRAAASNRIVADDIPGLVVALSLVAMDTTTSQELRRDIMVAPPTEMRRVSLHPAWLLFPRSISPSTKAKLLSLFSGGTGATMRIARFVAYSILVGNSSDSITGKTYCDPVPLPPLLNRLVKVDEDVASSEGSVFAINNDTDYTVMKFYLYILGIATTNINSYVELQMDQTRKRSAMTSKMKAKAPEVEKDLDLLETLLEELHASINDLRAAHLDRSRAKAVVKQLQMRIHYQHTALERVYRLNAPKAMMEQFLSKGKATKLV</sequence>
<organism evidence="2 3">
    <name type="scientific">Coprinellus micaceus</name>
    <name type="common">Glistening ink-cap mushroom</name>
    <name type="synonym">Coprinus micaceus</name>
    <dbReference type="NCBI Taxonomy" id="71717"/>
    <lineage>
        <taxon>Eukaryota</taxon>
        <taxon>Fungi</taxon>
        <taxon>Dikarya</taxon>
        <taxon>Basidiomycota</taxon>
        <taxon>Agaricomycotina</taxon>
        <taxon>Agaricomycetes</taxon>
        <taxon>Agaricomycetidae</taxon>
        <taxon>Agaricales</taxon>
        <taxon>Agaricineae</taxon>
        <taxon>Psathyrellaceae</taxon>
        <taxon>Coprinellus</taxon>
    </lineage>
</organism>
<name>A0A4Y7TW82_COPMI</name>
<feature type="compositionally biased region" description="Low complexity" evidence="1">
    <location>
        <begin position="10"/>
        <end position="19"/>
    </location>
</feature>
<dbReference type="STRING" id="71717.A0A4Y7TW82"/>
<evidence type="ECO:0000256" key="1">
    <source>
        <dbReference type="SAM" id="MobiDB-lite"/>
    </source>
</evidence>
<evidence type="ECO:0000313" key="2">
    <source>
        <dbReference type="EMBL" id="TEB38241.1"/>
    </source>
</evidence>
<accession>A0A4Y7TW82</accession>
<comment type="caution">
    <text evidence="2">The sequence shown here is derived from an EMBL/GenBank/DDBJ whole genome shotgun (WGS) entry which is preliminary data.</text>
</comment>
<dbReference type="AlphaFoldDB" id="A0A4Y7TW82"/>
<feature type="region of interest" description="Disordered" evidence="1">
    <location>
        <begin position="1"/>
        <end position="146"/>
    </location>
</feature>
<reference evidence="2 3" key="1">
    <citation type="journal article" date="2019" name="Nat. Ecol. Evol.">
        <title>Megaphylogeny resolves global patterns of mushroom evolution.</title>
        <authorList>
            <person name="Varga T."/>
            <person name="Krizsan K."/>
            <person name="Foldi C."/>
            <person name="Dima B."/>
            <person name="Sanchez-Garcia M."/>
            <person name="Sanchez-Ramirez S."/>
            <person name="Szollosi G.J."/>
            <person name="Szarkandi J.G."/>
            <person name="Papp V."/>
            <person name="Albert L."/>
            <person name="Andreopoulos W."/>
            <person name="Angelini C."/>
            <person name="Antonin V."/>
            <person name="Barry K.W."/>
            <person name="Bougher N.L."/>
            <person name="Buchanan P."/>
            <person name="Buyck B."/>
            <person name="Bense V."/>
            <person name="Catcheside P."/>
            <person name="Chovatia M."/>
            <person name="Cooper J."/>
            <person name="Damon W."/>
            <person name="Desjardin D."/>
            <person name="Finy P."/>
            <person name="Geml J."/>
            <person name="Haridas S."/>
            <person name="Hughes K."/>
            <person name="Justo A."/>
            <person name="Karasinski D."/>
            <person name="Kautmanova I."/>
            <person name="Kiss B."/>
            <person name="Kocsube S."/>
            <person name="Kotiranta H."/>
            <person name="LaButti K.M."/>
            <person name="Lechner B.E."/>
            <person name="Liimatainen K."/>
            <person name="Lipzen A."/>
            <person name="Lukacs Z."/>
            <person name="Mihaltcheva S."/>
            <person name="Morgado L.N."/>
            <person name="Niskanen T."/>
            <person name="Noordeloos M.E."/>
            <person name="Ohm R.A."/>
            <person name="Ortiz-Santana B."/>
            <person name="Ovrebo C."/>
            <person name="Racz N."/>
            <person name="Riley R."/>
            <person name="Savchenko A."/>
            <person name="Shiryaev A."/>
            <person name="Soop K."/>
            <person name="Spirin V."/>
            <person name="Szebenyi C."/>
            <person name="Tomsovsky M."/>
            <person name="Tulloss R.E."/>
            <person name="Uehling J."/>
            <person name="Grigoriev I.V."/>
            <person name="Vagvolgyi C."/>
            <person name="Papp T."/>
            <person name="Martin F.M."/>
            <person name="Miettinen O."/>
            <person name="Hibbett D.S."/>
            <person name="Nagy L.G."/>
        </authorList>
    </citation>
    <scope>NUCLEOTIDE SEQUENCE [LARGE SCALE GENOMIC DNA]</scope>
    <source>
        <strain evidence="2 3">FP101781</strain>
    </source>
</reference>
<dbReference type="Proteomes" id="UP000298030">
    <property type="component" value="Unassembled WGS sequence"/>
</dbReference>
<feature type="region of interest" description="Disordered" evidence="1">
    <location>
        <begin position="216"/>
        <end position="235"/>
    </location>
</feature>
<dbReference type="EMBL" id="QPFP01000003">
    <property type="protein sequence ID" value="TEB38241.1"/>
    <property type="molecule type" value="Genomic_DNA"/>
</dbReference>